<dbReference type="RefSeq" id="XP_007834132.1">
    <property type="nucleotide sequence ID" value="XM_007835941.1"/>
</dbReference>
<evidence type="ECO:0000256" key="5">
    <source>
        <dbReference type="SAM" id="Phobius"/>
    </source>
</evidence>
<dbReference type="Proteomes" id="UP000030651">
    <property type="component" value="Unassembled WGS sequence"/>
</dbReference>
<comment type="subcellular location">
    <subcellularLocation>
        <location evidence="1">Membrane</location>
        <topology evidence="1">Multi-pass membrane protein</topology>
    </subcellularLocation>
</comment>
<feature type="transmembrane region" description="Helical" evidence="5">
    <location>
        <begin position="57"/>
        <end position="78"/>
    </location>
</feature>
<dbReference type="InParanoid" id="W3X3U5"/>
<gene>
    <name evidence="6" type="ORF">PFICI_07360</name>
</gene>
<dbReference type="GO" id="GO:0016020">
    <property type="term" value="C:membrane"/>
    <property type="evidence" value="ECO:0007669"/>
    <property type="project" value="UniProtKB-SubCell"/>
</dbReference>
<evidence type="ECO:0008006" key="8">
    <source>
        <dbReference type="Google" id="ProtNLM"/>
    </source>
</evidence>
<keyword evidence="4 5" id="KW-0472">Membrane</keyword>
<proteinExistence type="predicted"/>
<name>W3X3U5_PESFW</name>
<feature type="transmembrane region" description="Helical" evidence="5">
    <location>
        <begin position="169"/>
        <end position="188"/>
    </location>
</feature>
<dbReference type="HOGENOM" id="CLU_033465_3_3_1"/>
<dbReference type="AlphaFoldDB" id="W3X3U5"/>
<reference evidence="7" key="1">
    <citation type="journal article" date="2015" name="BMC Genomics">
        <title>Genomic and transcriptomic analysis of the endophytic fungus Pestalotiopsis fici reveals its lifestyle and high potential for synthesis of natural products.</title>
        <authorList>
            <person name="Wang X."/>
            <person name="Zhang X."/>
            <person name="Liu L."/>
            <person name="Xiang M."/>
            <person name="Wang W."/>
            <person name="Sun X."/>
            <person name="Che Y."/>
            <person name="Guo L."/>
            <person name="Liu G."/>
            <person name="Guo L."/>
            <person name="Wang C."/>
            <person name="Yin W.B."/>
            <person name="Stadler M."/>
            <person name="Zhang X."/>
            <person name="Liu X."/>
        </authorList>
    </citation>
    <scope>NUCLEOTIDE SEQUENCE [LARGE SCALE GENOMIC DNA]</scope>
    <source>
        <strain evidence="7">W106-1 / CGMCC3.15140</strain>
    </source>
</reference>
<feature type="transmembrane region" description="Helical" evidence="5">
    <location>
        <begin position="131"/>
        <end position="149"/>
    </location>
</feature>
<dbReference type="Pfam" id="PF04479">
    <property type="entry name" value="RTA1"/>
    <property type="match status" value="1"/>
</dbReference>
<evidence type="ECO:0000256" key="2">
    <source>
        <dbReference type="ARBA" id="ARBA00022692"/>
    </source>
</evidence>
<dbReference type="EMBL" id="KI912113">
    <property type="protein sequence ID" value="ETS79831.1"/>
    <property type="molecule type" value="Genomic_DNA"/>
</dbReference>
<evidence type="ECO:0000256" key="1">
    <source>
        <dbReference type="ARBA" id="ARBA00004141"/>
    </source>
</evidence>
<sequence>MAYNATDKLLPYIIQSIFTLLPPVLFAATIYMILGRIIRAAHGEDCSLVRVSRLTKIFVWGDVISFLVQGNGASFMAIDKLASMGQWIVIGGLALQIIMFGYFGITAITFQYRYDRRSSKSSGHSWTGWRECLYMIYGVSALIMVRSVFRVLEFVLGTDGYPMSHEWTLYVFDTILMAGVMALLLIYYPDSLQFFSELEPVDSQEVLGLPHDSMPEDIPIPLKSARPY</sequence>
<organism evidence="6 7">
    <name type="scientific">Pestalotiopsis fici (strain W106-1 / CGMCC3.15140)</name>
    <dbReference type="NCBI Taxonomy" id="1229662"/>
    <lineage>
        <taxon>Eukaryota</taxon>
        <taxon>Fungi</taxon>
        <taxon>Dikarya</taxon>
        <taxon>Ascomycota</taxon>
        <taxon>Pezizomycotina</taxon>
        <taxon>Sordariomycetes</taxon>
        <taxon>Xylariomycetidae</taxon>
        <taxon>Amphisphaeriales</taxon>
        <taxon>Sporocadaceae</taxon>
        <taxon>Pestalotiopsis</taxon>
    </lineage>
</organism>
<dbReference type="KEGG" id="pfy:PFICI_07360"/>
<evidence type="ECO:0000256" key="3">
    <source>
        <dbReference type="ARBA" id="ARBA00022989"/>
    </source>
</evidence>
<evidence type="ECO:0000313" key="7">
    <source>
        <dbReference type="Proteomes" id="UP000030651"/>
    </source>
</evidence>
<evidence type="ECO:0000256" key="4">
    <source>
        <dbReference type="ARBA" id="ARBA00023136"/>
    </source>
</evidence>
<dbReference type="OrthoDB" id="3358017at2759"/>
<evidence type="ECO:0000313" key="6">
    <source>
        <dbReference type="EMBL" id="ETS79831.1"/>
    </source>
</evidence>
<feature type="transmembrane region" description="Helical" evidence="5">
    <location>
        <begin position="12"/>
        <end position="34"/>
    </location>
</feature>
<feature type="transmembrane region" description="Helical" evidence="5">
    <location>
        <begin position="84"/>
        <end position="110"/>
    </location>
</feature>
<keyword evidence="3 5" id="KW-1133">Transmembrane helix</keyword>
<keyword evidence="2 5" id="KW-0812">Transmembrane</keyword>
<protein>
    <recommendedName>
        <fullName evidence="8">Protein RTA1</fullName>
    </recommendedName>
</protein>
<dbReference type="PANTHER" id="PTHR31465">
    <property type="entry name" value="PROTEIN RTA1-RELATED"/>
    <property type="match status" value="1"/>
</dbReference>
<dbReference type="OMA" id="FRARTWF"/>
<accession>W3X3U5</accession>
<dbReference type="PANTHER" id="PTHR31465:SF27">
    <property type="entry name" value="DOMAIN PROTEIN, PUTATIVE (AFU_ORTHOLOGUE AFUA_3G01030)-RELATED"/>
    <property type="match status" value="1"/>
</dbReference>
<dbReference type="GeneID" id="19272373"/>
<dbReference type="InterPro" id="IPR007568">
    <property type="entry name" value="RTA1"/>
</dbReference>
<keyword evidence="7" id="KW-1185">Reference proteome</keyword>